<evidence type="ECO:0000256" key="3">
    <source>
        <dbReference type="ARBA" id="ARBA00022475"/>
    </source>
</evidence>
<feature type="transmembrane region" description="Helical" evidence="8">
    <location>
        <begin position="197"/>
        <end position="218"/>
    </location>
</feature>
<feature type="region of interest" description="Disordered" evidence="7">
    <location>
        <begin position="395"/>
        <end position="416"/>
    </location>
</feature>
<feature type="domain" description="Major facilitator superfamily (MFS) profile" evidence="9">
    <location>
        <begin position="1"/>
        <end position="373"/>
    </location>
</feature>
<evidence type="ECO:0000259" key="9">
    <source>
        <dbReference type="PROSITE" id="PS50850"/>
    </source>
</evidence>
<dbReference type="AlphaFoldDB" id="A0A0F9TMR0"/>
<dbReference type="CDD" id="cd06173">
    <property type="entry name" value="MFS_MefA_like"/>
    <property type="match status" value="1"/>
</dbReference>
<gene>
    <name evidence="10" type="ORF">LCGC14_0633560</name>
</gene>
<dbReference type="EMBL" id="LAZR01001119">
    <property type="protein sequence ID" value="KKN50341.1"/>
    <property type="molecule type" value="Genomic_DNA"/>
</dbReference>
<feature type="transmembrane region" description="Helical" evidence="8">
    <location>
        <begin position="347"/>
        <end position="369"/>
    </location>
</feature>
<dbReference type="SUPFAM" id="SSF103473">
    <property type="entry name" value="MFS general substrate transporter"/>
    <property type="match status" value="1"/>
</dbReference>
<dbReference type="InterPro" id="IPR011701">
    <property type="entry name" value="MFS"/>
</dbReference>
<accession>A0A0F9TMR0</accession>
<dbReference type="PANTHER" id="PTHR43266">
    <property type="entry name" value="MACROLIDE-EFFLUX PROTEIN"/>
    <property type="match status" value="1"/>
</dbReference>
<comment type="caution">
    <text evidence="10">The sequence shown here is derived from an EMBL/GenBank/DDBJ whole genome shotgun (WGS) entry which is preliminary data.</text>
</comment>
<name>A0A0F9TMR0_9ZZZZ</name>
<keyword evidence="6 8" id="KW-0472">Membrane</keyword>
<dbReference type="Gene3D" id="1.20.1250.20">
    <property type="entry name" value="MFS general substrate transporter like domains"/>
    <property type="match status" value="2"/>
</dbReference>
<evidence type="ECO:0000256" key="7">
    <source>
        <dbReference type="SAM" id="MobiDB-lite"/>
    </source>
</evidence>
<feature type="non-terminal residue" evidence="10">
    <location>
        <position position="1"/>
    </location>
</feature>
<feature type="transmembrane region" description="Helical" evidence="8">
    <location>
        <begin position="286"/>
        <end position="307"/>
    </location>
</feature>
<evidence type="ECO:0000256" key="6">
    <source>
        <dbReference type="ARBA" id="ARBA00023136"/>
    </source>
</evidence>
<proteinExistence type="predicted"/>
<sequence>AGTGLTTVALALLAYDLAGGNAGQVLGIALALKMIAYVVIAPLFGAVAQKLPRRSLLVTLDILRACVVAVLPFVTEVWQIYTLVFVLNVFSAGFTPVFQATIPDIVTDQAEYTKALSLSRLAYDLENLLSPMLAAALITIMTFDVLFLMNGFAFVLSAAFVLSVTLPARTDDSLGEPFWTRVTKGARIYLKTPRLRGLLALSMAVSSAGAMQIVNTVVYVRSHLGLAEEWVALAFAAAGGGSMAVALTLPGILSRVQPRSCMLFGGFVLSLSVLAGATMPGIPLLILLWFLMGAGMSMILTPAGRLLTQSSREKDRPALFAAQFSLSHACWLVTYPLAGWLGVQVGLMGAFMVLGSIALLSVVTAALLWPRQDPDYLEHTHHAVTHGHYHYHDEHHQHEHEGWEGPEPHHHTHRHSHKIHEHDFVIDDHHIYWPK</sequence>
<dbReference type="PANTHER" id="PTHR43266:SF2">
    <property type="entry name" value="MAJOR FACILITATOR SUPERFAMILY (MFS) PROFILE DOMAIN-CONTAINING PROTEIN"/>
    <property type="match status" value="1"/>
</dbReference>
<reference evidence="10" key="1">
    <citation type="journal article" date="2015" name="Nature">
        <title>Complex archaea that bridge the gap between prokaryotes and eukaryotes.</title>
        <authorList>
            <person name="Spang A."/>
            <person name="Saw J.H."/>
            <person name="Jorgensen S.L."/>
            <person name="Zaremba-Niedzwiedzka K."/>
            <person name="Martijn J."/>
            <person name="Lind A.E."/>
            <person name="van Eijk R."/>
            <person name="Schleper C."/>
            <person name="Guy L."/>
            <person name="Ettema T.J."/>
        </authorList>
    </citation>
    <scope>NUCLEOTIDE SEQUENCE</scope>
</reference>
<feature type="transmembrane region" description="Helical" evidence="8">
    <location>
        <begin position="261"/>
        <end position="280"/>
    </location>
</feature>
<keyword evidence="5 8" id="KW-1133">Transmembrane helix</keyword>
<feature type="transmembrane region" description="Helical" evidence="8">
    <location>
        <begin position="319"/>
        <end position="341"/>
    </location>
</feature>
<dbReference type="GO" id="GO:0022857">
    <property type="term" value="F:transmembrane transporter activity"/>
    <property type="evidence" value="ECO:0007669"/>
    <property type="project" value="InterPro"/>
</dbReference>
<dbReference type="InterPro" id="IPR020846">
    <property type="entry name" value="MFS_dom"/>
</dbReference>
<feature type="transmembrane region" description="Helical" evidence="8">
    <location>
        <begin position="147"/>
        <end position="166"/>
    </location>
</feature>
<evidence type="ECO:0000256" key="4">
    <source>
        <dbReference type="ARBA" id="ARBA00022692"/>
    </source>
</evidence>
<keyword evidence="3" id="KW-1003">Cell membrane</keyword>
<evidence type="ECO:0000256" key="2">
    <source>
        <dbReference type="ARBA" id="ARBA00022448"/>
    </source>
</evidence>
<feature type="transmembrane region" description="Helical" evidence="8">
    <location>
        <begin position="230"/>
        <end position="249"/>
    </location>
</feature>
<feature type="compositionally biased region" description="Basic and acidic residues" evidence="7">
    <location>
        <begin position="395"/>
        <end position="409"/>
    </location>
</feature>
<organism evidence="10">
    <name type="scientific">marine sediment metagenome</name>
    <dbReference type="NCBI Taxonomy" id="412755"/>
    <lineage>
        <taxon>unclassified sequences</taxon>
        <taxon>metagenomes</taxon>
        <taxon>ecological metagenomes</taxon>
    </lineage>
</organism>
<dbReference type="InterPro" id="IPR036259">
    <property type="entry name" value="MFS_trans_sf"/>
</dbReference>
<evidence type="ECO:0000256" key="5">
    <source>
        <dbReference type="ARBA" id="ARBA00022989"/>
    </source>
</evidence>
<protein>
    <recommendedName>
        <fullName evidence="9">Major facilitator superfamily (MFS) profile domain-containing protein</fullName>
    </recommendedName>
</protein>
<evidence type="ECO:0000256" key="1">
    <source>
        <dbReference type="ARBA" id="ARBA00004651"/>
    </source>
</evidence>
<comment type="subcellular location">
    <subcellularLocation>
        <location evidence="1">Cell membrane</location>
        <topology evidence="1">Multi-pass membrane protein</topology>
    </subcellularLocation>
</comment>
<feature type="transmembrane region" description="Helical" evidence="8">
    <location>
        <begin position="28"/>
        <end position="48"/>
    </location>
</feature>
<evidence type="ECO:0000256" key="8">
    <source>
        <dbReference type="SAM" id="Phobius"/>
    </source>
</evidence>
<dbReference type="PROSITE" id="PS50850">
    <property type="entry name" value="MFS"/>
    <property type="match status" value="1"/>
</dbReference>
<evidence type="ECO:0000313" key="10">
    <source>
        <dbReference type="EMBL" id="KKN50341.1"/>
    </source>
</evidence>
<dbReference type="GO" id="GO:0005886">
    <property type="term" value="C:plasma membrane"/>
    <property type="evidence" value="ECO:0007669"/>
    <property type="project" value="UniProtKB-SubCell"/>
</dbReference>
<keyword evidence="4 8" id="KW-0812">Transmembrane</keyword>
<keyword evidence="2" id="KW-0813">Transport</keyword>
<dbReference type="Pfam" id="PF07690">
    <property type="entry name" value="MFS_1"/>
    <property type="match status" value="1"/>
</dbReference>